<dbReference type="CDD" id="cd07936">
    <property type="entry name" value="SCAN"/>
    <property type="match status" value="2"/>
</dbReference>
<feature type="region of interest" description="Disordered" evidence="9">
    <location>
        <begin position="261"/>
        <end position="290"/>
    </location>
</feature>
<feature type="domain" description="C2H2-type" evidence="10">
    <location>
        <begin position="621"/>
        <end position="648"/>
    </location>
</feature>
<feature type="domain" description="C2H2-type" evidence="10">
    <location>
        <begin position="1257"/>
        <end position="1284"/>
    </location>
</feature>
<gene>
    <name evidence="14" type="primary">LOC117662545</name>
</gene>
<feature type="domain" description="C2H2-type" evidence="10">
    <location>
        <begin position="481"/>
        <end position="508"/>
    </location>
</feature>
<keyword evidence="3 8" id="KW-0863">Zinc-finger</keyword>
<dbReference type="InterPro" id="IPR013087">
    <property type="entry name" value="Znf_C2H2_type"/>
</dbReference>
<dbReference type="PROSITE" id="PS50805">
    <property type="entry name" value="KRAB"/>
    <property type="match status" value="2"/>
</dbReference>
<dbReference type="SMART" id="SM00431">
    <property type="entry name" value="SCAN"/>
    <property type="match status" value="2"/>
</dbReference>
<feature type="domain" description="C2H2-type" evidence="10">
    <location>
        <begin position="593"/>
        <end position="620"/>
    </location>
</feature>
<evidence type="ECO:0000313" key="14">
    <source>
        <dbReference type="RefSeq" id="XP_060543401.1"/>
    </source>
</evidence>
<keyword evidence="6" id="KW-0804">Transcription</keyword>
<dbReference type="InterPro" id="IPR001909">
    <property type="entry name" value="KRAB"/>
</dbReference>
<dbReference type="Pfam" id="PF00096">
    <property type="entry name" value="zf-C2H2"/>
    <property type="match status" value="19"/>
</dbReference>
<evidence type="ECO:0000256" key="4">
    <source>
        <dbReference type="ARBA" id="ARBA00022833"/>
    </source>
</evidence>
<dbReference type="GeneID" id="117662545"/>
<dbReference type="PANTHER" id="PTHR23226">
    <property type="entry name" value="ZINC FINGER AND SCAN DOMAIN-CONTAINING"/>
    <property type="match status" value="1"/>
</dbReference>
<dbReference type="Gene3D" id="1.10.4020.10">
    <property type="entry name" value="DNA breaking-rejoining enzymes"/>
    <property type="match status" value="2"/>
</dbReference>
<proteinExistence type="predicted"/>
<feature type="domain" description="C2H2-type" evidence="10">
    <location>
        <begin position="397"/>
        <end position="424"/>
    </location>
</feature>
<feature type="compositionally biased region" description="Basic and acidic residues" evidence="9">
    <location>
        <begin position="270"/>
        <end position="285"/>
    </location>
</feature>
<feature type="domain" description="C2H2-type" evidence="10">
    <location>
        <begin position="313"/>
        <end position="340"/>
    </location>
</feature>
<evidence type="ECO:0000259" key="10">
    <source>
        <dbReference type="PROSITE" id="PS50157"/>
    </source>
</evidence>
<dbReference type="SUPFAM" id="SSF109640">
    <property type="entry name" value="KRAB domain (Kruppel-associated box)"/>
    <property type="match status" value="2"/>
</dbReference>
<dbReference type="Gene3D" id="3.30.160.60">
    <property type="entry name" value="Classic Zinc Finger"/>
    <property type="match status" value="23"/>
</dbReference>
<feature type="domain" description="C2H2-type" evidence="10">
    <location>
        <begin position="565"/>
        <end position="592"/>
    </location>
</feature>
<feature type="domain" description="C2H2-type" evidence="10">
    <location>
        <begin position="1145"/>
        <end position="1172"/>
    </location>
</feature>
<dbReference type="SUPFAM" id="SSF47353">
    <property type="entry name" value="Retrovirus capsid dimerization domain-like"/>
    <property type="match status" value="2"/>
</dbReference>
<evidence type="ECO:0000256" key="5">
    <source>
        <dbReference type="ARBA" id="ARBA00023015"/>
    </source>
</evidence>
<dbReference type="RefSeq" id="XP_060543401.1">
    <property type="nucleotide sequence ID" value="XM_060687418.1"/>
</dbReference>
<feature type="domain" description="C2H2-type" evidence="10">
    <location>
        <begin position="341"/>
        <end position="368"/>
    </location>
</feature>
<feature type="domain" description="C2H2-type" evidence="10">
    <location>
        <begin position="1068"/>
        <end position="1088"/>
    </location>
</feature>
<feature type="domain" description="C2H2-type" evidence="10">
    <location>
        <begin position="1285"/>
        <end position="1312"/>
    </location>
</feature>
<keyword evidence="5" id="KW-0805">Transcription regulation</keyword>
<feature type="domain" description="C2H2-type" evidence="10">
    <location>
        <begin position="1341"/>
        <end position="1368"/>
    </location>
</feature>
<keyword evidence="2" id="KW-0677">Repeat</keyword>
<dbReference type="Proteomes" id="UP001652622">
    <property type="component" value="Unplaced"/>
</dbReference>
<evidence type="ECO:0000259" key="12">
    <source>
        <dbReference type="PROSITE" id="PS50805"/>
    </source>
</evidence>
<dbReference type="PROSITE" id="PS50804">
    <property type="entry name" value="SCAN_BOX"/>
    <property type="match status" value="2"/>
</dbReference>
<reference evidence="14" key="1">
    <citation type="submission" date="2025-08" db="UniProtKB">
        <authorList>
            <consortium name="RefSeq"/>
        </authorList>
    </citation>
    <scope>IDENTIFICATION</scope>
    <source>
        <tissue evidence="14">Blood</tissue>
    </source>
</reference>
<dbReference type="InterPro" id="IPR003309">
    <property type="entry name" value="SCAN_dom"/>
</dbReference>
<feature type="domain" description="C2H2-type" evidence="10">
    <location>
        <begin position="453"/>
        <end position="480"/>
    </location>
</feature>
<feature type="domain" description="C2H2-type" evidence="10">
    <location>
        <begin position="1229"/>
        <end position="1256"/>
    </location>
</feature>
<dbReference type="CDD" id="cd07765">
    <property type="entry name" value="KRAB_A-box"/>
    <property type="match status" value="2"/>
</dbReference>
<evidence type="ECO:0000256" key="9">
    <source>
        <dbReference type="SAM" id="MobiDB-lite"/>
    </source>
</evidence>
<keyword evidence="13" id="KW-1185">Reference proteome</keyword>
<dbReference type="SUPFAM" id="SSF57667">
    <property type="entry name" value="beta-beta-alpha zinc fingers"/>
    <property type="match status" value="13"/>
</dbReference>
<dbReference type="Gene3D" id="6.10.140.140">
    <property type="match status" value="2"/>
</dbReference>
<dbReference type="InterPro" id="IPR036236">
    <property type="entry name" value="Znf_C2H2_sf"/>
</dbReference>
<feature type="domain" description="SCAN box" evidence="11">
    <location>
        <begin position="49"/>
        <end position="124"/>
    </location>
</feature>
<feature type="domain" description="C2H2-type" evidence="10">
    <location>
        <begin position="1089"/>
        <end position="1116"/>
    </location>
</feature>
<dbReference type="PANTHER" id="PTHR23226:SF377">
    <property type="entry name" value="ZINC FINGER AND SCAN DOMAIN-CONTAINING PROTEIN 20"/>
    <property type="match status" value="1"/>
</dbReference>
<feature type="domain" description="KRAB" evidence="12">
    <location>
        <begin position="983"/>
        <end position="1062"/>
    </location>
</feature>
<accession>A0ABM3Z4V1</accession>
<dbReference type="PROSITE" id="PS50157">
    <property type="entry name" value="ZINC_FINGER_C2H2_2"/>
    <property type="match status" value="23"/>
</dbReference>
<sequence>MEGQHPADAGTGKLPLAAQPWNCEKNESNLRQKIQEVGTNILAVHCYPFRKVQFEKVTGPRDVCSHLHRLCLQWLQPERHTKAQMLDLVLLEQFLAVLPPEMEKWVRECGAETSSQAVALAEGFLLSQEEEKMQEELQISLEAATEYVKGRKESKLSQELLVGEIFQKDQNQDTMSENQKQSLVFFESPLLCDVAERVTEPVPQDLVSFEEVAVYFSEEEWSQLDPDQKALHGEVMLENSRNLASVENNVKEGKKYMEQRQAIHQKKEKGKSADQLEPKRDERNRSQHGIKKSFSWISRPTYHRMIHTEERPYKCLECGKSFSKSSHLIRHKMTHSKEKPYTCIQCGKAFRDNCSLRSHQRNHNGERPYKCMQCGKAFTQSGALATHKRIHTGEKPYKCMECGKSFTQGSHLTSHKFIHTGQKPYKCMECGKSFSQGSRLTSHKFIHTGERPYKCMECGKTFSQNSNLTSHKRIHTRNKPYKCREHGMGFCENPSLMEHERIHIGEKQYKCMDCGKCFSLFDHLISHEMTHSEEKPHTCLECGKIFPDNYSLRSHQRNHRGERPYKCMECGKTFAWSSNLSYHKRTHTGEKPYKCVECGKGFSTNSYLTAHKRIHTGEKPYQCMECGKSFRRSNHLAFHKKIHTGERRSPTLPPFRGILALCGESTRGRSQLQEGTEHAPRSSANRRHVLPGAFVGSGCCFCSRPSLRCEWEAGPLREAQRMPGNLGGRGSRRHSQVAYVKCKPFLLHLKMKASCKCGGLNVLGETLHEIQRKKEKMEGQHLANAGTGKGPFAAQPWSCGKNGSSLRQKIQEVGTNTLEIQCCHFRKVQFQKVTGPRDVCSHLHCLCLQWLQPERHTKAQMLDLVLLEQFLAVLPPEMEKWVRDCGAETSSQAVALAEGFLLSQEEEKMQEELQISLEAVTEYSKGCKESSKHSQELLEEFFQKNENQDTMSENQNQSLVFLESTPLHNVAERATEPLPQDLVSFEEVAVYFSEEEWSQLDHDQKALHGEVMLENSRNLASLENNVQEDQNYKEQCETIHPKEEKGKFATQLQPKSDERNRSQSGIKKSFSWISRLTYHRKIHTDERPYKCLECGKSFSKSSHLVSHKMTHSKEKPYTCIQCGKAFRDNCALRSHQRNHNGERPYKCMQCGKTFTQSGNLASHKRIHTGEKPHKCVQCGKSFRRNADLTSHKRIHTGEKPYKCMECGKGFTQGSHLTSHKFIHTGEKPYKCMECGKTFTQSSNLTSHKRIHRGESPYKCMECGKNFAQSSHLSSHKRIHTGEKPYKCVEYGKNFSTNSYLTAHKRIHTGEKPYQCMECGKRFRRSSLLTCHKKIHTGEKPYQCKECGKSFNRNSNLKSHERVHFGNTPYKY</sequence>
<evidence type="ECO:0000259" key="11">
    <source>
        <dbReference type="PROSITE" id="PS50804"/>
    </source>
</evidence>
<dbReference type="SMART" id="SM00355">
    <property type="entry name" value="ZnF_C2H2"/>
    <property type="match status" value="22"/>
</dbReference>
<dbReference type="InterPro" id="IPR038269">
    <property type="entry name" value="SCAN_sf"/>
</dbReference>
<feature type="domain" description="C2H2-type" evidence="10">
    <location>
        <begin position="509"/>
        <end position="536"/>
    </location>
</feature>
<dbReference type="PROSITE" id="PS00028">
    <property type="entry name" value="ZINC_FINGER_C2H2_1"/>
    <property type="match status" value="20"/>
</dbReference>
<evidence type="ECO:0000256" key="7">
    <source>
        <dbReference type="ARBA" id="ARBA00023242"/>
    </source>
</evidence>
<feature type="domain" description="C2H2-type" evidence="10">
    <location>
        <begin position="1201"/>
        <end position="1228"/>
    </location>
</feature>
<organism evidence="13 14">
    <name type="scientific">Pantherophis guttatus</name>
    <name type="common">Corn snake</name>
    <name type="synonym">Elaphe guttata</name>
    <dbReference type="NCBI Taxonomy" id="94885"/>
    <lineage>
        <taxon>Eukaryota</taxon>
        <taxon>Metazoa</taxon>
        <taxon>Chordata</taxon>
        <taxon>Craniata</taxon>
        <taxon>Vertebrata</taxon>
        <taxon>Euteleostomi</taxon>
        <taxon>Lepidosauria</taxon>
        <taxon>Squamata</taxon>
        <taxon>Bifurcata</taxon>
        <taxon>Unidentata</taxon>
        <taxon>Episquamata</taxon>
        <taxon>Toxicofera</taxon>
        <taxon>Serpentes</taxon>
        <taxon>Colubroidea</taxon>
        <taxon>Colubridae</taxon>
        <taxon>Colubrinae</taxon>
        <taxon>Pantherophis</taxon>
    </lineage>
</organism>
<dbReference type="SMART" id="SM00349">
    <property type="entry name" value="KRAB"/>
    <property type="match status" value="2"/>
</dbReference>
<evidence type="ECO:0000256" key="1">
    <source>
        <dbReference type="ARBA" id="ARBA00022723"/>
    </source>
</evidence>
<feature type="domain" description="C2H2-type" evidence="10">
    <location>
        <begin position="1173"/>
        <end position="1200"/>
    </location>
</feature>
<keyword evidence="7" id="KW-0539">Nucleus</keyword>
<feature type="region of interest" description="Disordered" evidence="9">
    <location>
        <begin position="1043"/>
        <end position="1064"/>
    </location>
</feature>
<feature type="domain" description="SCAN box" evidence="11">
    <location>
        <begin position="824"/>
        <end position="900"/>
    </location>
</feature>
<evidence type="ECO:0000256" key="3">
    <source>
        <dbReference type="ARBA" id="ARBA00022771"/>
    </source>
</evidence>
<feature type="domain" description="C2H2-type" evidence="10">
    <location>
        <begin position="1117"/>
        <end position="1144"/>
    </location>
</feature>
<dbReference type="Pfam" id="PF01352">
    <property type="entry name" value="KRAB"/>
    <property type="match status" value="2"/>
</dbReference>
<dbReference type="Pfam" id="PF02023">
    <property type="entry name" value="SCAN"/>
    <property type="match status" value="2"/>
</dbReference>
<evidence type="ECO:0000313" key="13">
    <source>
        <dbReference type="Proteomes" id="UP001652622"/>
    </source>
</evidence>
<feature type="domain" description="KRAB" evidence="12">
    <location>
        <begin position="207"/>
        <end position="286"/>
    </location>
</feature>
<keyword evidence="4" id="KW-0862">Zinc</keyword>
<protein>
    <submittedName>
        <fullName evidence="14">Uncharacterized protein LOC117662545</fullName>
    </submittedName>
</protein>
<evidence type="ECO:0000256" key="6">
    <source>
        <dbReference type="ARBA" id="ARBA00023163"/>
    </source>
</evidence>
<evidence type="ECO:0000256" key="2">
    <source>
        <dbReference type="ARBA" id="ARBA00022737"/>
    </source>
</evidence>
<name>A0ABM3Z4V1_PANGU</name>
<keyword evidence="1" id="KW-0479">Metal-binding</keyword>
<evidence type="ECO:0000256" key="8">
    <source>
        <dbReference type="PROSITE-ProRule" id="PRU00042"/>
    </source>
</evidence>
<feature type="domain" description="C2H2-type" evidence="10">
    <location>
        <begin position="425"/>
        <end position="452"/>
    </location>
</feature>
<feature type="domain" description="C2H2-type" evidence="10">
    <location>
        <begin position="1313"/>
        <end position="1340"/>
    </location>
</feature>
<feature type="domain" description="C2H2-type" evidence="10">
    <location>
        <begin position="537"/>
        <end position="564"/>
    </location>
</feature>
<dbReference type="InterPro" id="IPR036051">
    <property type="entry name" value="KRAB_dom_sf"/>
</dbReference>
<feature type="domain" description="C2H2-type" evidence="10">
    <location>
        <begin position="369"/>
        <end position="396"/>
    </location>
</feature>